<accession>A0ABX7R769</accession>
<evidence type="ECO:0000313" key="2">
    <source>
        <dbReference type="EMBL" id="QSX73970.1"/>
    </source>
</evidence>
<evidence type="ECO:0000256" key="1">
    <source>
        <dbReference type="SAM" id="Phobius"/>
    </source>
</evidence>
<dbReference type="Proteomes" id="UP000663400">
    <property type="component" value="Chromosome"/>
</dbReference>
<keyword evidence="1" id="KW-0472">Membrane</keyword>
<dbReference type="RefSeq" id="WP_200607449.1">
    <property type="nucleotide sequence ID" value="NZ_CP071517.1"/>
</dbReference>
<sequence>MNLPMEFLLVVGVLALYLQDSMLLLHYDEVVLERSGWRWRASTGSGFELAGRRVYLPNPFRPTAPTFRLTWLDDGADARPEYWAGLNHFVAGLAALKGGCRLLWWLLLLALPLLLWRFPHPLALLALTAVVYAACAWLVVQLWRYRRVFGLSDGEARSIAFEALCCPPHAINLIRRVSLRRGLRGNAIDVASRVLPGEDAARTGRAIGERMALALDFAEDDARLLKAKQRLEVLR</sequence>
<evidence type="ECO:0000313" key="3">
    <source>
        <dbReference type="Proteomes" id="UP000663400"/>
    </source>
</evidence>
<reference evidence="2 3" key="1">
    <citation type="submission" date="2021-02" db="EMBL/GenBank/DDBJ databases">
        <title>Lysobacter arenosi sp. nov., isolated from soil of gangwondo yeongwol, south Korea.</title>
        <authorList>
            <person name="Kim K.R."/>
            <person name="Kim K.H."/>
            <person name="Jeon C.O."/>
        </authorList>
    </citation>
    <scope>NUCLEOTIDE SEQUENCE [LARGE SCALE GENOMIC DNA]</scope>
    <source>
        <strain evidence="2 3">R7</strain>
    </source>
</reference>
<proteinExistence type="predicted"/>
<protein>
    <submittedName>
        <fullName evidence="2">Uncharacterized protein</fullName>
    </submittedName>
</protein>
<keyword evidence="1" id="KW-0812">Transmembrane</keyword>
<organism evidence="2 3">
    <name type="scientific">Lysobacter arenosi</name>
    <dbReference type="NCBI Taxonomy" id="2795387"/>
    <lineage>
        <taxon>Bacteria</taxon>
        <taxon>Pseudomonadati</taxon>
        <taxon>Pseudomonadota</taxon>
        <taxon>Gammaproteobacteria</taxon>
        <taxon>Lysobacterales</taxon>
        <taxon>Lysobacteraceae</taxon>
        <taxon>Lysobacter</taxon>
    </lineage>
</organism>
<dbReference type="EMBL" id="CP071517">
    <property type="protein sequence ID" value="QSX73970.1"/>
    <property type="molecule type" value="Genomic_DNA"/>
</dbReference>
<name>A0ABX7R769_9GAMM</name>
<keyword evidence="3" id="KW-1185">Reference proteome</keyword>
<gene>
    <name evidence="2" type="ORF">HIV01_012150</name>
</gene>
<feature type="transmembrane region" description="Helical" evidence="1">
    <location>
        <begin position="124"/>
        <end position="143"/>
    </location>
</feature>
<keyword evidence="1" id="KW-1133">Transmembrane helix</keyword>